<keyword evidence="2" id="KW-0472">Membrane</keyword>
<feature type="transmembrane region" description="Helical" evidence="2">
    <location>
        <begin position="172"/>
        <end position="191"/>
    </location>
</feature>
<feature type="transmembrane region" description="Helical" evidence="2">
    <location>
        <begin position="99"/>
        <end position="120"/>
    </location>
</feature>
<evidence type="ECO:0000256" key="1">
    <source>
        <dbReference type="SAM" id="MobiDB-lite"/>
    </source>
</evidence>
<accession>A0ABV7PUS3</accession>
<feature type="region of interest" description="Disordered" evidence="1">
    <location>
        <begin position="1"/>
        <end position="21"/>
    </location>
</feature>
<evidence type="ECO:0008006" key="5">
    <source>
        <dbReference type="Google" id="ProtNLM"/>
    </source>
</evidence>
<keyword evidence="2" id="KW-1133">Transmembrane helix</keyword>
<reference evidence="4" key="1">
    <citation type="journal article" date="2019" name="Int. J. Syst. Evol. Microbiol.">
        <title>The Global Catalogue of Microorganisms (GCM) 10K type strain sequencing project: providing services to taxonomists for standard genome sequencing and annotation.</title>
        <authorList>
            <consortium name="The Broad Institute Genomics Platform"/>
            <consortium name="The Broad Institute Genome Sequencing Center for Infectious Disease"/>
            <person name="Wu L."/>
            <person name="Ma J."/>
        </authorList>
    </citation>
    <scope>NUCLEOTIDE SEQUENCE [LARGE SCALE GENOMIC DNA]</scope>
    <source>
        <strain evidence="4">CGMCC 4.7396</strain>
    </source>
</reference>
<feature type="transmembrane region" description="Helical" evidence="2">
    <location>
        <begin position="72"/>
        <end position="92"/>
    </location>
</feature>
<feature type="transmembrane region" description="Helical" evidence="2">
    <location>
        <begin position="132"/>
        <end position="152"/>
    </location>
</feature>
<feature type="compositionally biased region" description="Pro residues" evidence="1">
    <location>
        <begin position="1"/>
        <end position="11"/>
    </location>
</feature>
<evidence type="ECO:0000313" key="4">
    <source>
        <dbReference type="Proteomes" id="UP001595712"/>
    </source>
</evidence>
<dbReference type="RefSeq" id="WP_387971265.1">
    <property type="nucleotide sequence ID" value="NZ_JBHRWO010000005.1"/>
</dbReference>
<dbReference type="EMBL" id="JBHRWO010000005">
    <property type="protein sequence ID" value="MFC3491791.1"/>
    <property type="molecule type" value="Genomic_DNA"/>
</dbReference>
<keyword evidence="2" id="KW-0812">Transmembrane</keyword>
<proteinExistence type="predicted"/>
<keyword evidence="4" id="KW-1185">Reference proteome</keyword>
<evidence type="ECO:0000256" key="2">
    <source>
        <dbReference type="SAM" id="Phobius"/>
    </source>
</evidence>
<name>A0ABV7PUS3_9ACTN</name>
<organism evidence="3 4">
    <name type="scientific">Glycomyces rhizosphaerae</name>
    <dbReference type="NCBI Taxonomy" id="2054422"/>
    <lineage>
        <taxon>Bacteria</taxon>
        <taxon>Bacillati</taxon>
        <taxon>Actinomycetota</taxon>
        <taxon>Actinomycetes</taxon>
        <taxon>Glycomycetales</taxon>
        <taxon>Glycomycetaceae</taxon>
        <taxon>Glycomyces</taxon>
    </lineage>
</organism>
<feature type="region of interest" description="Disordered" evidence="1">
    <location>
        <begin position="345"/>
        <end position="369"/>
    </location>
</feature>
<gene>
    <name evidence="3" type="ORF">ACFO8M_04725</name>
</gene>
<evidence type="ECO:0000313" key="3">
    <source>
        <dbReference type="EMBL" id="MFC3491791.1"/>
    </source>
</evidence>
<sequence length="369" mass="39538">MKPLLSPPGLDPTPAETAVPFTPARPPASVQVLRFLLLAATAFTILTWAWAWQGVQAYAWPGVDNGLAERGLAYLLILAPAVPVNLVAAIGLTRGARHYLAAAAALAAVQVVLLLTPSAMPLTDAMSDGTNAVGIRHLVTVGPLLLAGIWIATATKAREWLGTTPKPRSRFLIVEAAVWCLALALAFNTGAEVRQWTQTAAEPAAPDGEYDEAGTWASLELAVTETTDAIPSFPGFTTRTLDVAPCDYYTPAGLPTYRYLLTYELREPADAPIAARWAKDDFHLTYDGETLEGTRRITAERTFPFDDGRGTYPTENGVHAITLAYTEAGTPTLHLESPCVERSTEPTECILPQGDPTTDTITGITCPRD</sequence>
<feature type="transmembrane region" description="Helical" evidence="2">
    <location>
        <begin position="32"/>
        <end position="52"/>
    </location>
</feature>
<feature type="compositionally biased region" description="Low complexity" evidence="1">
    <location>
        <begin position="352"/>
        <end position="369"/>
    </location>
</feature>
<protein>
    <recommendedName>
        <fullName evidence="5">DUF2637 domain-containing protein</fullName>
    </recommendedName>
</protein>
<comment type="caution">
    <text evidence="3">The sequence shown here is derived from an EMBL/GenBank/DDBJ whole genome shotgun (WGS) entry which is preliminary data.</text>
</comment>
<dbReference type="Proteomes" id="UP001595712">
    <property type="component" value="Unassembled WGS sequence"/>
</dbReference>